<protein>
    <recommendedName>
        <fullName evidence="5">Cell division protein SepF</fullName>
    </recommendedName>
</protein>
<reference evidence="8" key="4">
    <citation type="submission" date="2024-04" db="EMBL/GenBank/DDBJ databases">
        <title>Na.</title>
        <authorList>
            <person name="Choi B."/>
        </authorList>
    </citation>
    <scope>NUCLEOTIDE SEQUENCE</scope>
    <source>
        <strain evidence="8">UMB0138</strain>
    </source>
</reference>
<keyword evidence="5" id="KW-0963">Cytoplasm</keyword>
<proteinExistence type="inferred from homology"/>
<keyword evidence="3 5" id="KW-0131">Cell cycle</keyword>
<dbReference type="Proteomes" id="UP000234197">
    <property type="component" value="Unassembled WGS sequence"/>
</dbReference>
<dbReference type="GeneID" id="69653992"/>
<dbReference type="InterPro" id="IPR038594">
    <property type="entry name" value="SepF-like_sf"/>
</dbReference>
<dbReference type="InterPro" id="IPR023052">
    <property type="entry name" value="Cell_div_SepF"/>
</dbReference>
<evidence type="ECO:0000256" key="6">
    <source>
        <dbReference type="SAM" id="MobiDB-lite"/>
    </source>
</evidence>
<dbReference type="Proteomes" id="UP001228955">
    <property type="component" value="Chromosome"/>
</dbReference>
<feature type="region of interest" description="Disordered" evidence="6">
    <location>
        <begin position="34"/>
        <end position="66"/>
    </location>
</feature>
<evidence type="ECO:0000256" key="4">
    <source>
        <dbReference type="ARBA" id="ARBA00044936"/>
    </source>
</evidence>
<feature type="compositionally biased region" description="Low complexity" evidence="6">
    <location>
        <begin position="39"/>
        <end position="48"/>
    </location>
</feature>
<evidence type="ECO:0000313" key="7">
    <source>
        <dbReference type="EMBL" id="MBS4893979.1"/>
    </source>
</evidence>
<accession>A0A124EFM2</accession>
<dbReference type="RefSeq" id="WP_004695224.1">
    <property type="nucleotide sequence ID" value="NZ_AP031417.1"/>
</dbReference>
<dbReference type="PANTHER" id="PTHR35798:SF1">
    <property type="entry name" value="CELL DIVISION PROTEIN SEPF"/>
    <property type="match status" value="1"/>
</dbReference>
<evidence type="ECO:0000313" key="10">
    <source>
        <dbReference type="Proteomes" id="UP000234197"/>
    </source>
</evidence>
<comment type="subunit">
    <text evidence="5">Homodimer. Interacts with FtsZ.</text>
</comment>
<evidence type="ECO:0000313" key="8">
    <source>
        <dbReference type="EMBL" id="MEO9179098.1"/>
    </source>
</evidence>
<keyword evidence="10" id="KW-1185">Reference proteome</keyword>
<dbReference type="PANTHER" id="PTHR35798">
    <property type="entry name" value="CELL DIVISION PROTEIN SEPF"/>
    <property type="match status" value="1"/>
</dbReference>
<dbReference type="EMBL" id="CP133463">
    <property type="protein sequence ID" value="WMS19240.1"/>
    <property type="molecule type" value="Genomic_DNA"/>
</dbReference>
<dbReference type="GO" id="GO:0043093">
    <property type="term" value="P:FtsZ-dependent cytokinesis"/>
    <property type="evidence" value="ECO:0007669"/>
    <property type="project" value="UniProtKB-UniRule"/>
</dbReference>
<dbReference type="EMBL" id="PKMC02000010">
    <property type="protein sequence ID" value="MEO9179098.1"/>
    <property type="molecule type" value="Genomic_DNA"/>
</dbReference>
<evidence type="ECO:0000313" key="9">
    <source>
        <dbReference type="EMBL" id="WMS19240.1"/>
    </source>
</evidence>
<dbReference type="STRING" id="29466.GCA_002005185_00069"/>
<reference evidence="9" key="3">
    <citation type="submission" date="2023-08" db="EMBL/GenBank/DDBJ databases">
        <title>Veillonella_parvula_DSM 2007_complete_genome_hifiasm_Zymo_Research_D6332.</title>
        <authorList>
            <person name="Damerum A."/>
        </authorList>
    </citation>
    <scope>NUCLEOTIDE SEQUENCE</scope>
    <source>
        <strain evidence="9">DSM 2007</strain>
    </source>
</reference>
<dbReference type="GO" id="GO:0000917">
    <property type="term" value="P:division septum assembly"/>
    <property type="evidence" value="ECO:0007669"/>
    <property type="project" value="UniProtKB-KW"/>
</dbReference>
<keyword evidence="2 5" id="KW-0717">Septation</keyword>
<dbReference type="Proteomes" id="UP000778864">
    <property type="component" value="Unassembled WGS sequence"/>
</dbReference>
<dbReference type="HAMAP" id="MF_01197">
    <property type="entry name" value="SepF"/>
    <property type="match status" value="1"/>
</dbReference>
<dbReference type="AlphaFoldDB" id="A0A124EFM2"/>
<comment type="subcellular location">
    <subcellularLocation>
        <location evidence="5">Cytoplasm</location>
    </subcellularLocation>
    <text evidence="5">Localizes to the division site, in a FtsZ-dependent manner.</text>
</comment>
<dbReference type="InterPro" id="IPR007561">
    <property type="entry name" value="Cell_div_SepF/SepF-rel"/>
</dbReference>
<gene>
    <name evidence="5 8" type="primary">sepF</name>
    <name evidence="8" type="ORF">CYJ21_009115</name>
    <name evidence="7" type="ORF">KHZ90_09430</name>
    <name evidence="9" type="ORF">RDV51_07255</name>
</gene>
<comment type="function">
    <text evidence="4 5">Cell division protein that is part of the divisome complex and is recruited early to the Z-ring. Probably stimulates Z-ring formation, perhaps through the cross-linking of FtsZ protofilaments. Its function overlaps with FtsA.</text>
</comment>
<keyword evidence="1 5" id="KW-0132">Cell division</keyword>
<evidence type="ECO:0000313" key="11">
    <source>
        <dbReference type="Proteomes" id="UP000778864"/>
    </source>
</evidence>
<dbReference type="GO" id="GO:0005737">
    <property type="term" value="C:cytoplasm"/>
    <property type="evidence" value="ECO:0007669"/>
    <property type="project" value="UniProtKB-SubCell"/>
</dbReference>
<dbReference type="OMA" id="NFSRMED"/>
<comment type="similarity">
    <text evidence="5">Belongs to the SepF family.</text>
</comment>
<evidence type="ECO:0000256" key="3">
    <source>
        <dbReference type="ARBA" id="ARBA00023306"/>
    </source>
</evidence>
<sequence length="165" mass="18744">MALGDYLDKAKNLFLGRTDDDYEYDDYEYEDEEEYEAEPTPVATAAPVSGASEFHPRKVGGQSTMTQRPTAMKVVVIEPKVFEDSENITHQLRDMRPVLINFENTDPHEAARIVDFVSGATYALDGKLEKVGKDIFMCVPVNISIDYNDNESNTTEQNEYSWENK</sequence>
<dbReference type="Gene3D" id="3.30.110.150">
    <property type="entry name" value="SepF-like protein"/>
    <property type="match status" value="1"/>
</dbReference>
<evidence type="ECO:0000256" key="2">
    <source>
        <dbReference type="ARBA" id="ARBA00023210"/>
    </source>
</evidence>
<dbReference type="EMBL" id="JAGZMU010000007">
    <property type="protein sequence ID" value="MBS4893979.1"/>
    <property type="molecule type" value="Genomic_DNA"/>
</dbReference>
<organism evidence="7 11">
    <name type="scientific">Veillonella parvula</name>
    <name type="common">Staphylococcus parvulus</name>
    <dbReference type="NCBI Taxonomy" id="29466"/>
    <lineage>
        <taxon>Bacteria</taxon>
        <taxon>Bacillati</taxon>
        <taxon>Bacillota</taxon>
        <taxon>Negativicutes</taxon>
        <taxon>Veillonellales</taxon>
        <taxon>Veillonellaceae</taxon>
        <taxon>Veillonella</taxon>
    </lineage>
</organism>
<reference evidence="7" key="2">
    <citation type="submission" date="2021-02" db="EMBL/GenBank/DDBJ databases">
        <title>Infant gut strain persistence is associated with maternal origin, phylogeny, and functional potential including surface adhesion and iron acquisition.</title>
        <authorList>
            <person name="Lou Y.C."/>
        </authorList>
    </citation>
    <scope>NUCLEOTIDE SEQUENCE</scope>
    <source>
        <strain evidence="7">L3_108_031G1_dasL3_108_031G1_concoct_20</strain>
    </source>
</reference>
<evidence type="ECO:0000256" key="5">
    <source>
        <dbReference type="HAMAP-Rule" id="MF_01197"/>
    </source>
</evidence>
<evidence type="ECO:0000256" key="1">
    <source>
        <dbReference type="ARBA" id="ARBA00022618"/>
    </source>
</evidence>
<name>A0A124EFM2_VEIPA</name>
<dbReference type="Pfam" id="PF04472">
    <property type="entry name" value="SepF"/>
    <property type="match status" value="1"/>
</dbReference>
<reference evidence="8" key="1">
    <citation type="submission" date="2017-12" db="EMBL/GenBank/DDBJ databases">
        <authorList>
            <person name="Thomas-White K."/>
            <person name="Wolfe A.J."/>
        </authorList>
    </citation>
    <scope>NUCLEOTIDE SEQUENCE</scope>
    <source>
        <strain evidence="8">UMB0138</strain>
    </source>
</reference>